<dbReference type="Gene3D" id="1.25.40.10">
    <property type="entry name" value="Tetratricopeptide repeat domain"/>
    <property type="match status" value="1"/>
</dbReference>
<keyword evidence="2" id="KW-0802">TPR repeat</keyword>
<dbReference type="PANTHER" id="PTHR15081:SF1">
    <property type="entry name" value="NUCLEAR AUTOANTIGENIC SPERM PROTEIN"/>
    <property type="match status" value="1"/>
</dbReference>
<keyword evidence="6" id="KW-1185">Reference proteome</keyword>
<gene>
    <name evidence="5" type="ORF">Egran_03826</name>
</gene>
<dbReference type="OrthoDB" id="5587616at2759"/>
<evidence type="ECO:0000313" key="5">
    <source>
        <dbReference type="EMBL" id="OXV08410.1"/>
    </source>
</evidence>
<keyword evidence="1" id="KW-0677">Repeat</keyword>
<dbReference type="InterPro" id="IPR019544">
    <property type="entry name" value="Tetratricopeptide_SHNi-TPR_dom"/>
</dbReference>
<dbReference type="Proteomes" id="UP000243515">
    <property type="component" value="Unassembled WGS sequence"/>
</dbReference>
<feature type="region of interest" description="Disordered" evidence="3">
    <location>
        <begin position="396"/>
        <end position="439"/>
    </location>
</feature>
<dbReference type="InterPro" id="IPR051730">
    <property type="entry name" value="NASP-like"/>
</dbReference>
<dbReference type="EMBL" id="NPHW01004128">
    <property type="protein sequence ID" value="OXV08410.1"/>
    <property type="molecule type" value="Genomic_DNA"/>
</dbReference>
<feature type="region of interest" description="Disordered" evidence="3">
    <location>
        <begin position="76"/>
        <end position="167"/>
    </location>
</feature>
<dbReference type="GO" id="GO:0006335">
    <property type="term" value="P:DNA replication-dependent chromatin assembly"/>
    <property type="evidence" value="ECO:0007669"/>
    <property type="project" value="TreeGrafter"/>
</dbReference>
<feature type="compositionally biased region" description="Acidic residues" evidence="3">
    <location>
        <begin position="144"/>
        <end position="167"/>
    </location>
</feature>
<proteinExistence type="predicted"/>
<feature type="compositionally biased region" description="Basic and acidic residues" evidence="3">
    <location>
        <begin position="411"/>
        <end position="433"/>
    </location>
</feature>
<reference evidence="5 6" key="1">
    <citation type="journal article" date="2015" name="Environ. Microbiol.">
        <title>Metagenome sequence of Elaphomyces granulatus from sporocarp tissue reveals Ascomycota ectomycorrhizal fingerprints of genome expansion and a Proteobacteria-rich microbiome.</title>
        <authorList>
            <person name="Quandt C.A."/>
            <person name="Kohler A."/>
            <person name="Hesse C.N."/>
            <person name="Sharpton T.J."/>
            <person name="Martin F."/>
            <person name="Spatafora J.W."/>
        </authorList>
    </citation>
    <scope>NUCLEOTIDE SEQUENCE [LARGE SCALE GENOMIC DNA]</scope>
    <source>
        <strain evidence="5 6">OSC145934</strain>
    </source>
</reference>
<feature type="domain" description="Tetratricopeptide SHNi-TPR" evidence="4">
    <location>
        <begin position="212"/>
        <end position="249"/>
    </location>
</feature>
<dbReference type="PANTHER" id="PTHR15081">
    <property type="entry name" value="NUCLEAR AUTOANTIGENIC SPERM PROTEIN NASP -RELATED"/>
    <property type="match status" value="1"/>
</dbReference>
<feature type="compositionally biased region" description="Basic and acidic residues" evidence="3">
    <location>
        <begin position="108"/>
        <end position="127"/>
    </location>
</feature>
<dbReference type="InterPro" id="IPR011990">
    <property type="entry name" value="TPR-like_helical_dom_sf"/>
</dbReference>
<dbReference type="GO" id="GO:0034080">
    <property type="term" value="P:CENP-A containing chromatin assembly"/>
    <property type="evidence" value="ECO:0007669"/>
    <property type="project" value="TreeGrafter"/>
</dbReference>
<evidence type="ECO:0000313" key="6">
    <source>
        <dbReference type="Proteomes" id="UP000243515"/>
    </source>
</evidence>
<evidence type="ECO:0000259" key="4">
    <source>
        <dbReference type="Pfam" id="PF10516"/>
    </source>
</evidence>
<dbReference type="Pfam" id="PF10516">
    <property type="entry name" value="SHNi-TPR"/>
    <property type="match status" value="1"/>
</dbReference>
<accession>A0A232LW57</accession>
<evidence type="ECO:0000256" key="2">
    <source>
        <dbReference type="ARBA" id="ARBA00022803"/>
    </source>
</evidence>
<evidence type="ECO:0000256" key="3">
    <source>
        <dbReference type="SAM" id="MobiDB-lite"/>
    </source>
</evidence>
<dbReference type="GO" id="GO:0042393">
    <property type="term" value="F:histone binding"/>
    <property type="evidence" value="ECO:0007669"/>
    <property type="project" value="TreeGrafter"/>
</dbReference>
<dbReference type="SUPFAM" id="SSF48452">
    <property type="entry name" value="TPR-like"/>
    <property type="match status" value="1"/>
</dbReference>
<dbReference type="GO" id="GO:0005654">
    <property type="term" value="C:nucleoplasm"/>
    <property type="evidence" value="ECO:0007669"/>
    <property type="project" value="TreeGrafter"/>
</dbReference>
<evidence type="ECO:0000256" key="1">
    <source>
        <dbReference type="ARBA" id="ARBA00022737"/>
    </source>
</evidence>
<organism evidence="5 6">
    <name type="scientific">Elaphomyces granulatus</name>
    <dbReference type="NCBI Taxonomy" id="519963"/>
    <lineage>
        <taxon>Eukaryota</taxon>
        <taxon>Fungi</taxon>
        <taxon>Dikarya</taxon>
        <taxon>Ascomycota</taxon>
        <taxon>Pezizomycotina</taxon>
        <taxon>Eurotiomycetes</taxon>
        <taxon>Eurotiomycetidae</taxon>
        <taxon>Eurotiales</taxon>
        <taxon>Elaphomycetaceae</taxon>
        <taxon>Elaphomyces</taxon>
    </lineage>
</organism>
<protein>
    <recommendedName>
        <fullName evidence="4">Tetratricopeptide SHNi-TPR domain-containing protein</fullName>
    </recommendedName>
</protein>
<name>A0A232LW57_9EURO</name>
<sequence>MTEDSQHLQAHLSELITRATAKDAIKDFSAAADLYSQATELQARLNGEMSVDNADLLFFYGKSLFNVAVSKSDVLGSKVSGGRPMESKPSDEDVNLAGSISANDDSIETIKDTRTTTEEELDKEKSRVGPAKNEQYFQFTGDENFADSDSDEENEEDHAQNDEDDDDFSNAFEVLDLARILLLRKLDDIENTSEDSPELFAAKVKQIKERVADIYDLQAEISLEGERFVDAVADLKSSLELKESLFPLEDPSVAECHYKLSLALEFSAVDRRKGEDDSVQNGQVASYELRREAAKHMEIAIESCKAKMAQEQQMLQSGEMTDEDKMAATKRKIVNVKEIVSDMEQRLTDLRRPPVSINNANEEIHSLDTLNSILGQIADRPPGEQKARLDEALQNANDLSTLVRRKPPTLLREKRSNDINEGESDAKRSKLEGSPDNPE</sequence>
<comment type="caution">
    <text evidence="5">The sequence shown here is derived from an EMBL/GenBank/DDBJ whole genome shotgun (WGS) entry which is preliminary data.</text>
</comment>
<dbReference type="AlphaFoldDB" id="A0A232LW57"/>